<feature type="region of interest" description="Disordered" evidence="1">
    <location>
        <begin position="46"/>
        <end position="92"/>
    </location>
</feature>
<name>A0A4Z2IU57_9TELE</name>
<keyword evidence="3" id="KW-1185">Reference proteome</keyword>
<dbReference type="AlphaFoldDB" id="A0A4Z2IU57"/>
<evidence type="ECO:0000313" key="2">
    <source>
        <dbReference type="EMBL" id="TNN81435.1"/>
    </source>
</evidence>
<reference evidence="2 3" key="1">
    <citation type="submission" date="2019-03" db="EMBL/GenBank/DDBJ databases">
        <title>First draft genome of Liparis tanakae, snailfish: a comprehensive survey of snailfish specific genes.</title>
        <authorList>
            <person name="Kim W."/>
            <person name="Song I."/>
            <person name="Jeong J.-H."/>
            <person name="Kim D."/>
            <person name="Kim S."/>
            <person name="Ryu S."/>
            <person name="Song J.Y."/>
            <person name="Lee S.K."/>
        </authorList>
    </citation>
    <scope>NUCLEOTIDE SEQUENCE [LARGE SCALE GENOMIC DNA]</scope>
    <source>
        <tissue evidence="2">Muscle</tissue>
    </source>
</reference>
<dbReference type="Proteomes" id="UP000314294">
    <property type="component" value="Unassembled WGS sequence"/>
</dbReference>
<evidence type="ECO:0000256" key="1">
    <source>
        <dbReference type="SAM" id="MobiDB-lite"/>
    </source>
</evidence>
<sequence>MSSGGGGGGGAGLSVTERGQTAEEMEDQCTDDTFALIPVPQAGSLHPVGLAEHRQAARRRIRTRHQRERDARFPRSITMATDSQPRAVCFPSTPNTVQEKVCRRVERATGKSAGVRLRVDASWH</sequence>
<dbReference type="EMBL" id="SRLO01000046">
    <property type="protein sequence ID" value="TNN81435.1"/>
    <property type="molecule type" value="Genomic_DNA"/>
</dbReference>
<feature type="compositionally biased region" description="Gly residues" evidence="1">
    <location>
        <begin position="1"/>
        <end position="12"/>
    </location>
</feature>
<protein>
    <submittedName>
        <fullName evidence="2">Uncharacterized protein</fullName>
    </submittedName>
</protein>
<proteinExistence type="predicted"/>
<organism evidence="2 3">
    <name type="scientific">Liparis tanakae</name>
    <name type="common">Tanaka's snailfish</name>
    <dbReference type="NCBI Taxonomy" id="230148"/>
    <lineage>
        <taxon>Eukaryota</taxon>
        <taxon>Metazoa</taxon>
        <taxon>Chordata</taxon>
        <taxon>Craniata</taxon>
        <taxon>Vertebrata</taxon>
        <taxon>Euteleostomi</taxon>
        <taxon>Actinopterygii</taxon>
        <taxon>Neopterygii</taxon>
        <taxon>Teleostei</taxon>
        <taxon>Neoteleostei</taxon>
        <taxon>Acanthomorphata</taxon>
        <taxon>Eupercaria</taxon>
        <taxon>Perciformes</taxon>
        <taxon>Cottioidei</taxon>
        <taxon>Cottales</taxon>
        <taxon>Liparidae</taxon>
        <taxon>Liparis</taxon>
    </lineage>
</organism>
<feature type="region of interest" description="Disordered" evidence="1">
    <location>
        <begin position="1"/>
        <end position="27"/>
    </location>
</feature>
<accession>A0A4Z2IU57</accession>
<evidence type="ECO:0000313" key="3">
    <source>
        <dbReference type="Proteomes" id="UP000314294"/>
    </source>
</evidence>
<gene>
    <name evidence="2" type="ORF">EYF80_008207</name>
</gene>
<feature type="compositionally biased region" description="Basic residues" evidence="1">
    <location>
        <begin position="56"/>
        <end position="66"/>
    </location>
</feature>
<comment type="caution">
    <text evidence="2">The sequence shown here is derived from an EMBL/GenBank/DDBJ whole genome shotgun (WGS) entry which is preliminary data.</text>
</comment>